<feature type="compositionally biased region" description="Basic and acidic residues" evidence="4">
    <location>
        <begin position="305"/>
        <end position="314"/>
    </location>
</feature>
<dbReference type="Gene3D" id="2.20.70.10">
    <property type="match status" value="1"/>
</dbReference>
<keyword evidence="2 3" id="KW-0040">ANK repeat</keyword>
<dbReference type="GO" id="GO:0085020">
    <property type="term" value="P:protein K6-linked ubiquitination"/>
    <property type="evidence" value="ECO:0007669"/>
    <property type="project" value="TreeGrafter"/>
</dbReference>
<feature type="domain" description="PDZ" evidence="6">
    <location>
        <begin position="377"/>
        <end position="460"/>
    </location>
</feature>
<reference evidence="7" key="1">
    <citation type="submission" date="2019-06" db="EMBL/GenBank/DDBJ databases">
        <title>Genomics analysis of Aphanomyces spp. identifies a new class of oomycete effector associated with host adaptation.</title>
        <authorList>
            <person name="Gaulin E."/>
        </authorList>
    </citation>
    <scope>NUCLEOTIDE SEQUENCE</scope>
    <source>
        <strain evidence="7">CBS 578.67</strain>
    </source>
</reference>
<dbReference type="Pfam" id="PF00397">
    <property type="entry name" value="WW"/>
    <property type="match status" value="1"/>
</dbReference>
<dbReference type="SMART" id="SM00228">
    <property type="entry name" value="PDZ"/>
    <property type="match status" value="1"/>
</dbReference>
<dbReference type="OrthoDB" id="2020426at2759"/>
<feature type="repeat" description="ANK" evidence="3">
    <location>
        <begin position="568"/>
        <end position="600"/>
    </location>
</feature>
<dbReference type="EMBL" id="VJMH01005101">
    <property type="protein sequence ID" value="KAF0701125.1"/>
    <property type="molecule type" value="Genomic_DNA"/>
</dbReference>
<dbReference type="SUPFAM" id="SSF48403">
    <property type="entry name" value="Ankyrin repeat"/>
    <property type="match status" value="1"/>
</dbReference>
<dbReference type="CDD" id="cd00136">
    <property type="entry name" value="PDZ_canonical"/>
    <property type="match status" value="1"/>
</dbReference>
<sequence>MGGNEQKDALIAHGREVFELFKGKKDISMAKSTFNPKNGKALESNRLASPSPPLQDSLWETIVSSLTQSGQISESIERSSLKLVDFILSSEKASSSDLTQLSAPIVSTLRQLFRQKQQLETCILRDIKALGPPLVVESAETNNWVAHPQIQTLVESHTESLQKEIKAANQTIKAMEVKLHAFKVQLQHSSIIASAPPSQSAVDQRAPPAVSVPATPNMNTTFNPQRMQTQLQEKDELIAALKTTLDEVAKESSRMEKLVVSQMDTIAELKQAASVPPQISSLMDDVSANPDSQQSESMDELIPDDDGHAHKIEDFETPLPPGWEMRVTNSGNVYFVHAKSKVTTWVDPRTHPIQVQPAAADSGNNNNSHFIPVPSTHYSIEFHEKKRIGILFQPNAPVDQGAAVRRVLDETPAALARQIQPGHQLVAVNGHQIQDASFKHVMLLLQGGYRPLTLTFDRLVRGNNETLEVADAPRPQEYSIADHIITSVFSMMWSLPEDTPSAVVSKLMDAAKNDRVSEIRDLLSQGADVNWKDDSGCTPLMNGVYYGKPEVVKELLAQNAAVNQQDLSGKTALMFAADYGYDEILQMLLAAGADPSLKNR</sequence>
<evidence type="ECO:0000256" key="3">
    <source>
        <dbReference type="PROSITE-ProRule" id="PRU00023"/>
    </source>
</evidence>
<dbReference type="InterPro" id="IPR001478">
    <property type="entry name" value="PDZ"/>
</dbReference>
<dbReference type="Pfam" id="PF12796">
    <property type="entry name" value="Ank_2"/>
    <property type="match status" value="1"/>
</dbReference>
<name>A0A6A4YXR1_9STRA</name>
<feature type="repeat" description="ANK" evidence="3">
    <location>
        <begin position="535"/>
        <end position="567"/>
    </location>
</feature>
<evidence type="ECO:0000259" key="6">
    <source>
        <dbReference type="PROSITE" id="PS50106"/>
    </source>
</evidence>
<dbReference type="AlphaFoldDB" id="A0A6A4YXR1"/>
<protein>
    <recommendedName>
        <fullName evidence="8">WW domain-containing protein</fullName>
    </recommendedName>
</protein>
<feature type="non-terminal residue" evidence="7">
    <location>
        <position position="600"/>
    </location>
</feature>
<evidence type="ECO:0008006" key="8">
    <source>
        <dbReference type="Google" id="ProtNLM"/>
    </source>
</evidence>
<dbReference type="Gene3D" id="2.30.42.10">
    <property type="match status" value="1"/>
</dbReference>
<dbReference type="PROSITE" id="PS50020">
    <property type="entry name" value="WW_DOMAIN_2"/>
    <property type="match status" value="1"/>
</dbReference>
<dbReference type="SUPFAM" id="SSF51045">
    <property type="entry name" value="WW domain"/>
    <property type="match status" value="1"/>
</dbReference>
<dbReference type="PROSITE" id="PS50106">
    <property type="entry name" value="PDZ"/>
    <property type="match status" value="1"/>
</dbReference>
<organism evidence="7">
    <name type="scientific">Aphanomyces stellatus</name>
    <dbReference type="NCBI Taxonomy" id="120398"/>
    <lineage>
        <taxon>Eukaryota</taxon>
        <taxon>Sar</taxon>
        <taxon>Stramenopiles</taxon>
        <taxon>Oomycota</taxon>
        <taxon>Saprolegniomycetes</taxon>
        <taxon>Saprolegniales</taxon>
        <taxon>Verrucalvaceae</taxon>
        <taxon>Aphanomyces</taxon>
    </lineage>
</organism>
<dbReference type="CDD" id="cd00201">
    <property type="entry name" value="WW"/>
    <property type="match status" value="1"/>
</dbReference>
<dbReference type="SMART" id="SM00456">
    <property type="entry name" value="WW"/>
    <property type="match status" value="1"/>
</dbReference>
<evidence type="ECO:0000313" key="7">
    <source>
        <dbReference type="EMBL" id="KAF0701125.1"/>
    </source>
</evidence>
<evidence type="ECO:0000256" key="4">
    <source>
        <dbReference type="SAM" id="MobiDB-lite"/>
    </source>
</evidence>
<dbReference type="GO" id="GO:0004842">
    <property type="term" value="F:ubiquitin-protein transferase activity"/>
    <property type="evidence" value="ECO:0007669"/>
    <property type="project" value="TreeGrafter"/>
</dbReference>
<dbReference type="PROSITE" id="PS50297">
    <property type="entry name" value="ANK_REP_REGION"/>
    <property type="match status" value="2"/>
</dbReference>
<evidence type="ECO:0000256" key="2">
    <source>
        <dbReference type="ARBA" id="ARBA00023043"/>
    </source>
</evidence>
<dbReference type="Pfam" id="PF00595">
    <property type="entry name" value="PDZ"/>
    <property type="match status" value="1"/>
</dbReference>
<feature type="region of interest" description="Disordered" evidence="4">
    <location>
        <begin position="285"/>
        <end position="317"/>
    </location>
</feature>
<dbReference type="PROSITE" id="PS01159">
    <property type="entry name" value="WW_DOMAIN_1"/>
    <property type="match status" value="1"/>
</dbReference>
<dbReference type="InterPro" id="IPR036034">
    <property type="entry name" value="PDZ_sf"/>
</dbReference>
<dbReference type="SMART" id="SM00248">
    <property type="entry name" value="ANK"/>
    <property type="match status" value="2"/>
</dbReference>
<dbReference type="PROSITE" id="PS50088">
    <property type="entry name" value="ANK_REPEAT"/>
    <property type="match status" value="2"/>
</dbReference>
<dbReference type="InterPro" id="IPR001202">
    <property type="entry name" value="WW_dom"/>
</dbReference>
<evidence type="ECO:0000256" key="1">
    <source>
        <dbReference type="ARBA" id="ARBA00022737"/>
    </source>
</evidence>
<dbReference type="InterPro" id="IPR036770">
    <property type="entry name" value="Ankyrin_rpt-contain_sf"/>
</dbReference>
<dbReference type="Gene3D" id="1.25.40.20">
    <property type="entry name" value="Ankyrin repeat-containing domain"/>
    <property type="match status" value="1"/>
</dbReference>
<gene>
    <name evidence="7" type="ORF">As57867_008316</name>
</gene>
<keyword evidence="1" id="KW-0677">Repeat</keyword>
<comment type="caution">
    <text evidence="7">The sequence shown here is derived from an EMBL/GenBank/DDBJ whole genome shotgun (WGS) entry which is preliminary data.</text>
</comment>
<proteinExistence type="predicted"/>
<dbReference type="PANTHER" id="PTHR24171">
    <property type="entry name" value="ANKYRIN REPEAT DOMAIN-CONTAINING PROTEIN 39-RELATED"/>
    <property type="match status" value="1"/>
</dbReference>
<dbReference type="InterPro" id="IPR002110">
    <property type="entry name" value="Ankyrin_rpt"/>
</dbReference>
<evidence type="ECO:0000259" key="5">
    <source>
        <dbReference type="PROSITE" id="PS50020"/>
    </source>
</evidence>
<dbReference type="PANTHER" id="PTHR24171:SF8">
    <property type="entry name" value="BRCA1-ASSOCIATED RING DOMAIN PROTEIN 1"/>
    <property type="match status" value="1"/>
</dbReference>
<accession>A0A6A4YXR1</accession>
<dbReference type="SUPFAM" id="SSF50156">
    <property type="entry name" value="PDZ domain-like"/>
    <property type="match status" value="1"/>
</dbReference>
<dbReference type="InterPro" id="IPR036020">
    <property type="entry name" value="WW_dom_sf"/>
</dbReference>
<feature type="domain" description="WW" evidence="5">
    <location>
        <begin position="317"/>
        <end position="350"/>
    </location>
</feature>